<dbReference type="AlphaFoldDB" id="A0A2P1NH06"/>
<dbReference type="GO" id="GO:0055052">
    <property type="term" value="C:ATP-binding cassette (ABC) transporter complex, substrate-binding subunit-containing"/>
    <property type="evidence" value="ECO:0007669"/>
    <property type="project" value="TreeGrafter"/>
</dbReference>
<keyword evidence="5" id="KW-0472">Membrane</keyword>
<dbReference type="CDD" id="cd03259">
    <property type="entry name" value="ABC_Carb_Solutes_like"/>
    <property type="match status" value="1"/>
</dbReference>
<accession>A0A2P1NH06</accession>
<dbReference type="RefSeq" id="WP_106844862.1">
    <property type="nucleotide sequence ID" value="NZ_CP027792.1"/>
</dbReference>
<evidence type="ECO:0000313" key="8">
    <source>
        <dbReference type="Proteomes" id="UP000241829"/>
    </source>
</evidence>
<keyword evidence="2" id="KW-1003">Cell membrane</keyword>
<reference evidence="8" key="1">
    <citation type="submission" date="2018-03" db="EMBL/GenBank/DDBJ databases">
        <title>Genome sequencing of Melaminivora sp. strain SC2-7.</title>
        <authorList>
            <person name="Kim S.-J."/>
            <person name="Heo J."/>
            <person name="Ahn J.-H."/>
            <person name="Kwon S.-W."/>
        </authorList>
    </citation>
    <scope>NUCLEOTIDE SEQUENCE [LARGE SCALE GENOMIC DNA]</scope>
    <source>
        <strain evidence="8">SC2-7</strain>
    </source>
</reference>
<dbReference type="InterPro" id="IPR015853">
    <property type="entry name" value="ABC_transpr_FbpC"/>
</dbReference>
<sequence>MELVLQGIGKRVGGQQWLHPLDLRLQAGAVTVLLGATQAGKTSLMRIMAGLDAPTEGQVRVDGVDVTDVPVRQRNVAMVYQQFINYPSMTVAENIASPLKLRGGTRQDVAARVQQLAGRLHIEMFLNRYPSELSGGQQQRVALARALAKGAPLMLLDEPLVNLDYKLREELREELAQLFASGDSTVVYATTEPGEALLLGGYTAVLHEGRLLQYGPTAEVFHAPGSLQVARAFSDPPMNLLPARAGEGGVLLPGGVRLALTLPPALARADALTLGLRASVLRLQPREGDVGVPGTVELAEISGSDTFVHASTAWGELVAQLTGVHHLELGSSVALHFDPAQAYVFDAGGLLAVAPARRSEGH</sequence>
<dbReference type="InterPro" id="IPR003439">
    <property type="entry name" value="ABC_transporter-like_ATP-bd"/>
</dbReference>
<dbReference type="InterPro" id="IPR013611">
    <property type="entry name" value="Transp-assoc_OB_typ2"/>
</dbReference>
<feature type="domain" description="ABC transporter" evidence="6">
    <location>
        <begin position="3"/>
        <end position="233"/>
    </location>
</feature>
<dbReference type="SUPFAM" id="SSF52540">
    <property type="entry name" value="P-loop containing nucleoside triphosphate hydrolases"/>
    <property type="match status" value="1"/>
</dbReference>
<keyword evidence="3" id="KW-0547">Nucleotide-binding</keyword>
<dbReference type="Gene3D" id="3.40.50.300">
    <property type="entry name" value="P-loop containing nucleotide triphosphate hydrolases"/>
    <property type="match status" value="1"/>
</dbReference>
<keyword evidence="1" id="KW-0813">Transport</keyword>
<dbReference type="InterPro" id="IPR047641">
    <property type="entry name" value="ABC_transpr_MalK/UgpC-like"/>
</dbReference>
<keyword evidence="8" id="KW-1185">Reference proteome</keyword>
<evidence type="ECO:0000256" key="4">
    <source>
        <dbReference type="ARBA" id="ARBA00022840"/>
    </source>
</evidence>
<keyword evidence="4" id="KW-0067">ATP-binding</keyword>
<evidence type="ECO:0000256" key="2">
    <source>
        <dbReference type="ARBA" id="ARBA00022475"/>
    </source>
</evidence>
<dbReference type="KEGG" id="melm:C7H73_00555"/>
<dbReference type="PANTHER" id="PTHR43875:SF14">
    <property type="entry name" value="ABC TRANSPORTER ATP-BINDING PROTEIN"/>
    <property type="match status" value="1"/>
</dbReference>
<evidence type="ECO:0000256" key="5">
    <source>
        <dbReference type="ARBA" id="ARBA00023136"/>
    </source>
</evidence>
<dbReference type="InterPro" id="IPR003593">
    <property type="entry name" value="AAA+_ATPase"/>
</dbReference>
<dbReference type="GO" id="GO:0016887">
    <property type="term" value="F:ATP hydrolysis activity"/>
    <property type="evidence" value="ECO:0007669"/>
    <property type="project" value="InterPro"/>
</dbReference>
<dbReference type="InterPro" id="IPR012340">
    <property type="entry name" value="NA-bd_OB-fold"/>
</dbReference>
<name>A0A2P1NH06_9BURK</name>
<dbReference type="Pfam" id="PF08402">
    <property type="entry name" value="TOBE_2"/>
    <property type="match status" value="1"/>
</dbReference>
<dbReference type="InterPro" id="IPR008995">
    <property type="entry name" value="Mo/tungstate-bd_C_term_dom"/>
</dbReference>
<organism evidence="7 8">
    <name type="scientific">Pulveribacter suum</name>
    <dbReference type="NCBI Taxonomy" id="2116657"/>
    <lineage>
        <taxon>Bacteria</taxon>
        <taxon>Pseudomonadati</taxon>
        <taxon>Pseudomonadota</taxon>
        <taxon>Betaproteobacteria</taxon>
        <taxon>Burkholderiales</taxon>
        <taxon>Comamonadaceae</taxon>
        <taxon>Pulveribacter</taxon>
    </lineage>
</organism>
<dbReference type="Proteomes" id="UP000241829">
    <property type="component" value="Chromosome"/>
</dbReference>
<dbReference type="GO" id="GO:0015408">
    <property type="term" value="F:ABC-type ferric iron transporter activity"/>
    <property type="evidence" value="ECO:0007669"/>
    <property type="project" value="InterPro"/>
</dbReference>
<evidence type="ECO:0000256" key="3">
    <source>
        <dbReference type="ARBA" id="ARBA00022741"/>
    </source>
</evidence>
<dbReference type="EMBL" id="CP027792">
    <property type="protein sequence ID" value="AVP56300.1"/>
    <property type="molecule type" value="Genomic_DNA"/>
</dbReference>
<dbReference type="SMART" id="SM00382">
    <property type="entry name" value="AAA"/>
    <property type="match status" value="1"/>
</dbReference>
<proteinExistence type="predicted"/>
<evidence type="ECO:0000313" key="7">
    <source>
        <dbReference type="EMBL" id="AVP56300.1"/>
    </source>
</evidence>
<dbReference type="Gene3D" id="2.40.50.100">
    <property type="match status" value="1"/>
</dbReference>
<dbReference type="InterPro" id="IPR027417">
    <property type="entry name" value="P-loop_NTPase"/>
</dbReference>
<dbReference type="PROSITE" id="PS00211">
    <property type="entry name" value="ABC_TRANSPORTER_1"/>
    <property type="match status" value="1"/>
</dbReference>
<dbReference type="GO" id="GO:0005524">
    <property type="term" value="F:ATP binding"/>
    <property type="evidence" value="ECO:0007669"/>
    <property type="project" value="UniProtKB-KW"/>
</dbReference>
<dbReference type="Gene3D" id="2.40.50.140">
    <property type="entry name" value="Nucleic acid-binding proteins"/>
    <property type="match status" value="1"/>
</dbReference>
<dbReference type="InterPro" id="IPR017871">
    <property type="entry name" value="ABC_transporter-like_CS"/>
</dbReference>
<evidence type="ECO:0000256" key="1">
    <source>
        <dbReference type="ARBA" id="ARBA00022448"/>
    </source>
</evidence>
<dbReference type="Pfam" id="PF00005">
    <property type="entry name" value="ABC_tran"/>
    <property type="match status" value="1"/>
</dbReference>
<protein>
    <submittedName>
        <fullName evidence="7">ABC transporter</fullName>
    </submittedName>
</protein>
<gene>
    <name evidence="7" type="ORF">C7H73_00555</name>
</gene>
<dbReference type="SUPFAM" id="SSF50331">
    <property type="entry name" value="MOP-like"/>
    <property type="match status" value="1"/>
</dbReference>
<dbReference type="PROSITE" id="PS50893">
    <property type="entry name" value="ABC_TRANSPORTER_2"/>
    <property type="match status" value="1"/>
</dbReference>
<dbReference type="OrthoDB" id="5298774at2"/>
<evidence type="ECO:0000259" key="6">
    <source>
        <dbReference type="PROSITE" id="PS50893"/>
    </source>
</evidence>
<dbReference type="PANTHER" id="PTHR43875">
    <property type="entry name" value="MALTODEXTRIN IMPORT ATP-BINDING PROTEIN MSMX"/>
    <property type="match status" value="1"/>
</dbReference>